<organism evidence="3 4">
    <name type="scientific">Gymnopus androsaceus JB14</name>
    <dbReference type="NCBI Taxonomy" id="1447944"/>
    <lineage>
        <taxon>Eukaryota</taxon>
        <taxon>Fungi</taxon>
        <taxon>Dikarya</taxon>
        <taxon>Basidiomycota</taxon>
        <taxon>Agaricomycotina</taxon>
        <taxon>Agaricomycetes</taxon>
        <taxon>Agaricomycetidae</taxon>
        <taxon>Agaricales</taxon>
        <taxon>Marasmiineae</taxon>
        <taxon>Omphalotaceae</taxon>
        <taxon>Gymnopus</taxon>
    </lineage>
</organism>
<keyword evidence="4" id="KW-1185">Reference proteome</keyword>
<gene>
    <name evidence="3" type="ORF">BT96DRAFT_679715</name>
</gene>
<dbReference type="OrthoDB" id="2149224at2759"/>
<sequence>MAQNHHDSAGDIRSHLQSLLDAKEQQLQQAAALGQQLLAQQMELEVRIMQLVQELDVDKPDKQAMDKYRELADSLVAWDAENAQFASSAFGETSSPTPSTQVAQHPSEEPTEASANMSAASQSRRAKNAARRADDVEFAFEIGSGLLNEVRRLQALLAERDKEKVDLEASIESLHTTLKQQEQSAGWVSGFF</sequence>
<name>A0A6A4HR39_9AGAR</name>
<evidence type="ECO:0000256" key="2">
    <source>
        <dbReference type="SAM" id="MobiDB-lite"/>
    </source>
</evidence>
<evidence type="ECO:0000256" key="1">
    <source>
        <dbReference type="SAM" id="Coils"/>
    </source>
</evidence>
<feature type="compositionally biased region" description="Polar residues" evidence="2">
    <location>
        <begin position="88"/>
        <end position="104"/>
    </location>
</feature>
<proteinExistence type="predicted"/>
<dbReference type="AlphaFoldDB" id="A0A6A4HR39"/>
<evidence type="ECO:0000313" key="3">
    <source>
        <dbReference type="EMBL" id="KAE9399818.1"/>
    </source>
</evidence>
<feature type="coiled-coil region" evidence="1">
    <location>
        <begin position="13"/>
        <end position="40"/>
    </location>
</feature>
<feature type="region of interest" description="Disordered" evidence="2">
    <location>
        <begin position="88"/>
        <end position="128"/>
    </location>
</feature>
<dbReference type="EMBL" id="ML769464">
    <property type="protein sequence ID" value="KAE9399818.1"/>
    <property type="molecule type" value="Genomic_DNA"/>
</dbReference>
<reference evidence="3" key="1">
    <citation type="journal article" date="2019" name="Environ. Microbiol.">
        <title>Fungal ecological strategies reflected in gene transcription - a case study of two litter decomposers.</title>
        <authorList>
            <person name="Barbi F."/>
            <person name="Kohler A."/>
            <person name="Barry K."/>
            <person name="Baskaran P."/>
            <person name="Daum C."/>
            <person name="Fauchery L."/>
            <person name="Ihrmark K."/>
            <person name="Kuo A."/>
            <person name="LaButti K."/>
            <person name="Lipzen A."/>
            <person name="Morin E."/>
            <person name="Grigoriev I.V."/>
            <person name="Henrissat B."/>
            <person name="Lindahl B."/>
            <person name="Martin F."/>
        </authorList>
    </citation>
    <scope>NUCLEOTIDE SEQUENCE</scope>
    <source>
        <strain evidence="3">JB14</strain>
    </source>
</reference>
<dbReference type="Proteomes" id="UP000799118">
    <property type="component" value="Unassembled WGS sequence"/>
</dbReference>
<protein>
    <submittedName>
        <fullName evidence="3">Uncharacterized protein</fullName>
    </submittedName>
</protein>
<keyword evidence="1" id="KW-0175">Coiled coil</keyword>
<evidence type="ECO:0000313" key="4">
    <source>
        <dbReference type="Proteomes" id="UP000799118"/>
    </source>
</evidence>
<accession>A0A6A4HR39</accession>